<dbReference type="FunFam" id="3.30.1600.10:FF:000013">
    <property type="entry name" value="NAD-dependent protein deacetylase sirtuin-1"/>
    <property type="match status" value="1"/>
</dbReference>
<accession>A0A016THA2</accession>
<evidence type="ECO:0000256" key="4">
    <source>
        <dbReference type="ARBA" id="ARBA00012928"/>
    </source>
</evidence>
<keyword evidence="8" id="KW-0520">NAD</keyword>
<feature type="domain" description="Deacetylase sirtuin-type" evidence="15">
    <location>
        <begin position="154"/>
        <end position="443"/>
    </location>
</feature>
<organism evidence="16 17">
    <name type="scientific">Ancylostoma ceylanicum</name>
    <dbReference type="NCBI Taxonomy" id="53326"/>
    <lineage>
        <taxon>Eukaryota</taxon>
        <taxon>Metazoa</taxon>
        <taxon>Ecdysozoa</taxon>
        <taxon>Nematoda</taxon>
        <taxon>Chromadorea</taxon>
        <taxon>Rhabditida</taxon>
        <taxon>Rhabditina</taxon>
        <taxon>Rhabditomorpha</taxon>
        <taxon>Strongyloidea</taxon>
        <taxon>Ancylostomatidae</taxon>
        <taxon>Ancylostomatinae</taxon>
        <taxon>Ancylostoma</taxon>
    </lineage>
</organism>
<dbReference type="InterPro" id="IPR029035">
    <property type="entry name" value="DHS-like_NAD/FAD-binding_dom"/>
</dbReference>
<dbReference type="GO" id="GO:0033553">
    <property type="term" value="C:rDNA heterochromatin"/>
    <property type="evidence" value="ECO:0007669"/>
    <property type="project" value="TreeGrafter"/>
</dbReference>
<feature type="active site" description="Proton acceptor" evidence="13">
    <location>
        <position position="281"/>
    </location>
</feature>
<dbReference type="GO" id="GO:0005637">
    <property type="term" value="C:nuclear inner membrane"/>
    <property type="evidence" value="ECO:0007669"/>
    <property type="project" value="TreeGrafter"/>
</dbReference>
<dbReference type="PROSITE" id="PS50305">
    <property type="entry name" value="SIRTUIN"/>
    <property type="match status" value="1"/>
</dbReference>
<dbReference type="GO" id="GO:0017136">
    <property type="term" value="F:histone deacetylase activity, NAD-dependent"/>
    <property type="evidence" value="ECO:0007669"/>
    <property type="project" value="TreeGrafter"/>
</dbReference>
<evidence type="ECO:0000256" key="8">
    <source>
        <dbReference type="ARBA" id="ARBA00023027"/>
    </source>
</evidence>
<dbReference type="GO" id="GO:0005654">
    <property type="term" value="C:nucleoplasm"/>
    <property type="evidence" value="ECO:0007669"/>
    <property type="project" value="TreeGrafter"/>
</dbReference>
<dbReference type="InterPro" id="IPR026590">
    <property type="entry name" value="Ssirtuin_cat_dom"/>
</dbReference>
<dbReference type="EC" id="2.3.1.286" evidence="4"/>
<evidence type="ECO:0000256" key="7">
    <source>
        <dbReference type="ARBA" id="ARBA00022833"/>
    </source>
</evidence>
<name>A0A016THA2_9BILA</name>
<gene>
    <name evidence="16" type="primary">Acey_s0102.g3468</name>
    <name evidence="16" type="synonym">Acey-sir-2.1</name>
    <name evidence="16" type="ORF">Y032_0102g3468</name>
</gene>
<feature type="binding site" evidence="13">
    <location>
        <position position="316"/>
    </location>
    <ligand>
        <name>Zn(2+)</name>
        <dbReference type="ChEBI" id="CHEBI:29105"/>
    </ligand>
</feature>
<dbReference type="GO" id="GO:0002039">
    <property type="term" value="F:p53 binding"/>
    <property type="evidence" value="ECO:0007669"/>
    <property type="project" value="TreeGrafter"/>
</dbReference>
<comment type="cofactor">
    <cofactor evidence="1">
        <name>Zn(2+)</name>
        <dbReference type="ChEBI" id="CHEBI:29105"/>
    </cofactor>
</comment>
<keyword evidence="17" id="KW-1185">Reference proteome</keyword>
<evidence type="ECO:0000256" key="14">
    <source>
        <dbReference type="SAM" id="MobiDB-lite"/>
    </source>
</evidence>
<evidence type="ECO:0000313" key="17">
    <source>
        <dbReference type="Proteomes" id="UP000024635"/>
    </source>
</evidence>
<dbReference type="SUPFAM" id="SSF52467">
    <property type="entry name" value="DHS-like NAD/FAD-binding domain"/>
    <property type="match status" value="1"/>
</dbReference>
<protein>
    <recommendedName>
        <fullName evidence="10">NAD-dependent protein deacetylase sir-2.1</fullName>
        <ecNumber evidence="4">2.3.1.286</ecNumber>
    </recommendedName>
    <alternativeName>
        <fullName evidence="11">Protein sir-2.1</fullName>
    </alternativeName>
    <alternativeName>
        <fullName evidence="12">Regulatory protein SIR2 homolog 1</fullName>
    </alternativeName>
</protein>
<dbReference type="PANTHER" id="PTHR11085">
    <property type="entry name" value="NAD-DEPENDENT PROTEIN DEACYLASE SIRTUIN-5, MITOCHONDRIAL-RELATED"/>
    <property type="match status" value="1"/>
</dbReference>
<keyword evidence="7 13" id="KW-0862">Zinc</keyword>
<evidence type="ECO:0000259" key="15">
    <source>
        <dbReference type="PROSITE" id="PS50305"/>
    </source>
</evidence>
<evidence type="ECO:0000256" key="10">
    <source>
        <dbReference type="ARBA" id="ARBA00068847"/>
    </source>
</evidence>
<sequence length="690" mass="76686">MTFYAPNPKNAPMLKWTTIKARTSRNNPSMVNATSENGCCDATSEISTLTPEDGANKSSDKPAACGLNQEIDIPHDVEANGAELPSPVGSDCWRNPNVCDAFLKVEAMLSEGASLIDVLKTLYPGIEEPPEGWSDHLIMSILAEIIDRPPRREKLSAYNTFEDAVELFRTRKRILILTGAGVSVSCGIPDFRSKDGIYARLHVDFPDLPDPTAMFDIRYFTHNPAPFYDFAMEIFPGQFEPSVSHKFIRQLEVNNQLLRNYTQNIDTLEKQAHIERVVECHGSFAKATCLNCSAKFDGDIIRDDVMAKRVAHCPRCTVGVIKPDIVFFGEDLGKDFHSQMAIDKDEVDLLVVIGSSLKVRPVSLIPFSVNPNVPQILINRRILEPLLSSLSVVIASWKRHAVHFSEPLSGYRADIELLGNCDEIIEDICLALGGPFVEMLDAHHKKMKERLGASTNGHTASNQTTVSISEVVRRRRRIAEKEEFLEIMKQLEISEHSNLNGDLDGVSAVKRPRLEEMYERRYIPVAKHLPEHTYFQISANRAVFPGAELYYDLETGAICQPTSYRPDGGAHFGLDSDGDDSDNGDEFDNDCQSSSGMASRACSMPDTFEIIGTNTELSSLLKRTILLWFEVVSVGTLTFFSEMVVDAVDLGPRAASCEPSLDVDSKIPSKEFHEQFSGESFAVQKMDGHI</sequence>
<evidence type="ECO:0000256" key="2">
    <source>
        <dbReference type="ARBA" id="ARBA00004123"/>
    </source>
</evidence>
<dbReference type="GO" id="GO:0070403">
    <property type="term" value="F:NAD+ binding"/>
    <property type="evidence" value="ECO:0007669"/>
    <property type="project" value="InterPro"/>
</dbReference>
<dbReference type="InterPro" id="IPR050134">
    <property type="entry name" value="NAD-dep_sirtuin_deacylases"/>
</dbReference>
<evidence type="ECO:0000256" key="6">
    <source>
        <dbReference type="ARBA" id="ARBA00022723"/>
    </source>
</evidence>
<evidence type="ECO:0000256" key="5">
    <source>
        <dbReference type="ARBA" id="ARBA00022679"/>
    </source>
</evidence>
<keyword evidence="5" id="KW-0808">Transferase</keyword>
<dbReference type="Gene3D" id="3.40.50.1220">
    <property type="entry name" value="TPP-binding domain"/>
    <property type="match status" value="1"/>
</dbReference>
<dbReference type="EMBL" id="JARK01001438">
    <property type="protein sequence ID" value="EYC02076.1"/>
    <property type="molecule type" value="Genomic_DNA"/>
</dbReference>
<reference evidence="17" key="1">
    <citation type="journal article" date="2015" name="Nat. Genet.">
        <title>The genome and transcriptome of the zoonotic hookworm Ancylostoma ceylanicum identify infection-specific gene families.</title>
        <authorList>
            <person name="Schwarz E.M."/>
            <person name="Hu Y."/>
            <person name="Antoshechkin I."/>
            <person name="Miller M.M."/>
            <person name="Sternberg P.W."/>
            <person name="Aroian R.V."/>
        </authorList>
    </citation>
    <scope>NUCLEOTIDE SEQUENCE</scope>
    <source>
        <strain evidence="17">HY135</strain>
    </source>
</reference>
<dbReference type="AlphaFoldDB" id="A0A016THA2"/>
<feature type="binding site" evidence="13">
    <location>
        <position position="289"/>
    </location>
    <ligand>
        <name>Zn(2+)</name>
        <dbReference type="ChEBI" id="CHEBI:29105"/>
    </ligand>
</feature>
<keyword evidence="6 13" id="KW-0479">Metal-binding</keyword>
<evidence type="ECO:0000256" key="1">
    <source>
        <dbReference type="ARBA" id="ARBA00001947"/>
    </source>
</evidence>
<feature type="region of interest" description="Disordered" evidence="14">
    <location>
        <begin position="569"/>
        <end position="598"/>
    </location>
</feature>
<feature type="binding site" evidence="13">
    <location>
        <position position="313"/>
    </location>
    <ligand>
        <name>Zn(2+)</name>
        <dbReference type="ChEBI" id="CHEBI:29105"/>
    </ligand>
</feature>
<evidence type="ECO:0000256" key="11">
    <source>
        <dbReference type="ARBA" id="ARBA00075618"/>
    </source>
</evidence>
<dbReference type="OrthoDB" id="424302at2759"/>
<dbReference type="GO" id="GO:0046872">
    <property type="term" value="F:metal ion binding"/>
    <property type="evidence" value="ECO:0007669"/>
    <property type="project" value="UniProtKB-KW"/>
</dbReference>
<dbReference type="InterPro" id="IPR026591">
    <property type="entry name" value="Sirtuin_cat_small_dom_sf"/>
</dbReference>
<evidence type="ECO:0000256" key="9">
    <source>
        <dbReference type="ARBA" id="ARBA00023242"/>
    </source>
</evidence>
<feature type="compositionally biased region" description="Acidic residues" evidence="14">
    <location>
        <begin position="576"/>
        <end position="589"/>
    </location>
</feature>
<comment type="caution">
    <text evidence="16">The sequence shown here is derived from an EMBL/GenBank/DDBJ whole genome shotgun (WGS) entry which is preliminary data.</text>
</comment>
<evidence type="ECO:0000256" key="13">
    <source>
        <dbReference type="PROSITE-ProRule" id="PRU00236"/>
    </source>
</evidence>
<evidence type="ECO:0000313" key="16">
    <source>
        <dbReference type="EMBL" id="EYC02076.1"/>
    </source>
</evidence>
<evidence type="ECO:0000256" key="12">
    <source>
        <dbReference type="ARBA" id="ARBA00083601"/>
    </source>
</evidence>
<dbReference type="GO" id="GO:0003714">
    <property type="term" value="F:transcription corepressor activity"/>
    <property type="evidence" value="ECO:0007669"/>
    <property type="project" value="TreeGrafter"/>
</dbReference>
<dbReference type="PANTHER" id="PTHR11085:SF9">
    <property type="entry name" value="NAD-DEPENDENT PROTEIN DEACETYLASE SIRTUIN-1"/>
    <property type="match status" value="1"/>
</dbReference>
<dbReference type="InterPro" id="IPR003000">
    <property type="entry name" value="Sirtuin"/>
</dbReference>
<comment type="similarity">
    <text evidence="3">Belongs to the sirtuin family. Class I subfamily.</text>
</comment>
<dbReference type="Gene3D" id="3.30.1600.10">
    <property type="entry name" value="SIR2/SIRT2 'Small Domain"/>
    <property type="match status" value="1"/>
</dbReference>
<dbReference type="Pfam" id="PF02146">
    <property type="entry name" value="SIR2"/>
    <property type="match status" value="1"/>
</dbReference>
<proteinExistence type="inferred from homology"/>
<evidence type="ECO:0000256" key="3">
    <source>
        <dbReference type="ARBA" id="ARBA00006924"/>
    </source>
</evidence>
<comment type="subcellular location">
    <subcellularLocation>
        <location evidence="2">Nucleus</location>
    </subcellularLocation>
</comment>
<dbReference type="STRING" id="53326.A0A016THA2"/>
<dbReference type="Proteomes" id="UP000024635">
    <property type="component" value="Unassembled WGS sequence"/>
</dbReference>
<feature type="binding site" evidence="13">
    <location>
        <position position="292"/>
    </location>
    <ligand>
        <name>Zn(2+)</name>
        <dbReference type="ChEBI" id="CHEBI:29105"/>
    </ligand>
</feature>
<keyword evidence="9" id="KW-0539">Nucleus</keyword>